<dbReference type="EnsemblPlants" id="TraesCS1D02G448200.1">
    <property type="protein sequence ID" value="TraesCS1D02G448200.1"/>
    <property type="gene ID" value="TraesCS1D02G448200"/>
</dbReference>
<evidence type="ECO:0000313" key="2">
    <source>
        <dbReference type="Proteomes" id="UP000019116"/>
    </source>
</evidence>
<keyword evidence="2" id="KW-1185">Reference proteome</keyword>
<dbReference type="SMR" id="A0A3B6A2L5"/>
<dbReference type="Gramene" id="TraesCS1D02G448200.1">
    <property type="protein sequence ID" value="TraesCS1D02G448200.1"/>
    <property type="gene ID" value="TraesCS1D02G448200"/>
</dbReference>
<protein>
    <submittedName>
        <fullName evidence="1">Uncharacterized protein</fullName>
    </submittedName>
</protein>
<organism evidence="1">
    <name type="scientific">Triticum aestivum</name>
    <name type="common">Wheat</name>
    <dbReference type="NCBI Taxonomy" id="4565"/>
    <lineage>
        <taxon>Eukaryota</taxon>
        <taxon>Viridiplantae</taxon>
        <taxon>Streptophyta</taxon>
        <taxon>Embryophyta</taxon>
        <taxon>Tracheophyta</taxon>
        <taxon>Spermatophyta</taxon>
        <taxon>Magnoliopsida</taxon>
        <taxon>Liliopsida</taxon>
        <taxon>Poales</taxon>
        <taxon>Poaceae</taxon>
        <taxon>BOP clade</taxon>
        <taxon>Pooideae</taxon>
        <taxon>Triticodae</taxon>
        <taxon>Triticeae</taxon>
        <taxon>Triticinae</taxon>
        <taxon>Triticum</taxon>
    </lineage>
</organism>
<dbReference type="Proteomes" id="UP000019116">
    <property type="component" value="Chromosome 1D"/>
</dbReference>
<dbReference type="Gramene" id="TraesCS1D03G1031600.1">
    <property type="protein sequence ID" value="TraesCS1D03G1031600.1.CDS"/>
    <property type="gene ID" value="TraesCS1D03G1031600"/>
</dbReference>
<name>A0A3B6A2L5_WHEAT</name>
<dbReference type="AlphaFoldDB" id="A0A3B6A2L5"/>
<evidence type="ECO:0000313" key="1">
    <source>
        <dbReference type="EnsemblPlants" id="TraesCS1D02G448200.1"/>
    </source>
</evidence>
<reference evidence="1" key="1">
    <citation type="submission" date="2018-08" db="EMBL/GenBank/DDBJ databases">
        <authorList>
            <person name="Rossello M."/>
        </authorList>
    </citation>
    <scope>NUCLEOTIDE SEQUENCE [LARGE SCALE GENOMIC DNA]</scope>
    <source>
        <strain evidence="1">cv. Chinese Spring</strain>
    </source>
</reference>
<accession>A0A3B6A2L5</accession>
<reference evidence="1" key="2">
    <citation type="submission" date="2018-10" db="UniProtKB">
        <authorList>
            <consortium name="EnsemblPlants"/>
        </authorList>
    </citation>
    <scope>IDENTIFICATION</scope>
</reference>
<proteinExistence type="predicted"/>
<sequence>MAAALRHVVRRLMAEERRQLFSRSRLFHTHGPRKINDGLYRVEQKKAELYDLLPKAKTNPEAIDEHDMQLLKLIPHFRRQLVPEVDDILWQRERFVTRVNSVLEGIARTAFYICITALAYGITTDKGVKDQTIDEGSQ</sequence>